<dbReference type="EMBL" id="UINC01127246">
    <property type="protein sequence ID" value="SVD06244.1"/>
    <property type="molecule type" value="Genomic_DNA"/>
</dbReference>
<dbReference type="AlphaFoldDB" id="A0A382S8M0"/>
<name>A0A382S8M0_9ZZZZ</name>
<sequence>MDLGLHFWVTFFTGCHQKLDNTKVI</sequence>
<feature type="non-terminal residue" evidence="1">
    <location>
        <position position="25"/>
    </location>
</feature>
<reference evidence="1" key="1">
    <citation type="submission" date="2018-05" db="EMBL/GenBank/DDBJ databases">
        <authorList>
            <person name="Lanie J.A."/>
            <person name="Ng W.-L."/>
            <person name="Kazmierczak K.M."/>
            <person name="Andrzejewski T.M."/>
            <person name="Davidsen T.M."/>
            <person name="Wayne K.J."/>
            <person name="Tettelin H."/>
            <person name="Glass J.I."/>
            <person name="Rusch D."/>
            <person name="Podicherti R."/>
            <person name="Tsui H.-C.T."/>
            <person name="Winkler M.E."/>
        </authorList>
    </citation>
    <scope>NUCLEOTIDE SEQUENCE</scope>
</reference>
<accession>A0A382S8M0</accession>
<evidence type="ECO:0000313" key="1">
    <source>
        <dbReference type="EMBL" id="SVD06244.1"/>
    </source>
</evidence>
<proteinExistence type="predicted"/>
<organism evidence="1">
    <name type="scientific">marine metagenome</name>
    <dbReference type="NCBI Taxonomy" id="408172"/>
    <lineage>
        <taxon>unclassified sequences</taxon>
        <taxon>metagenomes</taxon>
        <taxon>ecological metagenomes</taxon>
    </lineage>
</organism>
<gene>
    <name evidence="1" type="ORF">METZ01_LOCUS359098</name>
</gene>
<protein>
    <submittedName>
        <fullName evidence="1">Uncharacterized protein</fullName>
    </submittedName>
</protein>